<dbReference type="Proteomes" id="UP000252139">
    <property type="component" value="Unassembled WGS sequence"/>
</dbReference>
<organism evidence="1 2">
    <name type="scientific">Rhizopus azygosporus</name>
    <name type="common">Rhizopus microsporus var. azygosporus</name>
    <dbReference type="NCBI Taxonomy" id="86630"/>
    <lineage>
        <taxon>Eukaryota</taxon>
        <taxon>Fungi</taxon>
        <taxon>Fungi incertae sedis</taxon>
        <taxon>Mucoromycota</taxon>
        <taxon>Mucoromycotina</taxon>
        <taxon>Mucoromycetes</taxon>
        <taxon>Mucorales</taxon>
        <taxon>Mucorineae</taxon>
        <taxon>Rhizopodaceae</taxon>
        <taxon>Rhizopus</taxon>
    </lineage>
</organism>
<sequence>MTGLSTKSDNASDKAKEITPQIMALLPPPPRHPPPSSPIPPVLIEPQDITTVLSTKQRFAWLHDLYKELLKGGL</sequence>
<comment type="caution">
    <text evidence="1">The sequence shown here is derived from an EMBL/GenBank/DDBJ whole genome shotgun (WGS) entry which is preliminary data.</text>
</comment>
<evidence type="ECO:0000313" key="2">
    <source>
        <dbReference type="Proteomes" id="UP000252139"/>
    </source>
</evidence>
<protein>
    <submittedName>
        <fullName evidence="1">Uncharacterized protein</fullName>
    </submittedName>
</protein>
<dbReference type="EMBL" id="PJQL01000018">
    <property type="protein sequence ID" value="RCI01250.1"/>
    <property type="molecule type" value="Genomic_DNA"/>
</dbReference>
<evidence type="ECO:0000313" key="1">
    <source>
        <dbReference type="EMBL" id="RCI01250.1"/>
    </source>
</evidence>
<reference evidence="1 2" key="1">
    <citation type="journal article" date="2018" name="G3 (Bethesda)">
        <title>Phylogenetic and Phylogenomic Definition of Rhizopus Species.</title>
        <authorList>
            <person name="Gryganskyi A.P."/>
            <person name="Golan J."/>
            <person name="Dolatabadi S."/>
            <person name="Mondo S."/>
            <person name="Robb S."/>
            <person name="Idnurm A."/>
            <person name="Muszewska A."/>
            <person name="Steczkiewicz K."/>
            <person name="Masonjones S."/>
            <person name="Liao H.L."/>
            <person name="Gajdeczka M.T."/>
            <person name="Anike F."/>
            <person name="Vuek A."/>
            <person name="Anishchenko I.M."/>
            <person name="Voigt K."/>
            <person name="de Hoog G.S."/>
            <person name="Smith M.E."/>
            <person name="Heitman J."/>
            <person name="Vilgalys R."/>
            <person name="Stajich J.E."/>
        </authorList>
    </citation>
    <scope>NUCLEOTIDE SEQUENCE [LARGE SCALE GENOMIC DNA]</scope>
    <source>
        <strain evidence="1 2">CBS 357.93</strain>
    </source>
</reference>
<dbReference type="AlphaFoldDB" id="A0A367KGJ0"/>
<accession>A0A367KGJ0</accession>
<gene>
    <name evidence="1" type="ORF">CU097_008035</name>
</gene>
<name>A0A367KGJ0_RHIAZ</name>
<proteinExistence type="predicted"/>
<keyword evidence="2" id="KW-1185">Reference proteome</keyword>